<comment type="similarity">
    <text evidence="1">Belongs to the ZPR1 family.</text>
</comment>
<dbReference type="InterPro" id="IPR040141">
    <property type="entry name" value="ZPR1"/>
</dbReference>
<evidence type="ECO:0000256" key="5">
    <source>
        <dbReference type="SAM" id="MobiDB-lite"/>
    </source>
</evidence>
<dbReference type="EMBL" id="JBBBZM010000025">
    <property type="protein sequence ID" value="KAL0638170.1"/>
    <property type="molecule type" value="Genomic_DNA"/>
</dbReference>
<dbReference type="PANTHER" id="PTHR10876">
    <property type="entry name" value="ZINC FINGER PROTEIN ZPR1"/>
    <property type="match status" value="1"/>
</dbReference>
<keyword evidence="2" id="KW-0479">Metal-binding</keyword>
<keyword evidence="8" id="KW-1185">Reference proteome</keyword>
<evidence type="ECO:0000256" key="3">
    <source>
        <dbReference type="ARBA" id="ARBA00022771"/>
    </source>
</evidence>
<dbReference type="Proteomes" id="UP001447188">
    <property type="component" value="Unassembled WGS sequence"/>
</dbReference>
<dbReference type="NCBIfam" id="TIGR00310">
    <property type="entry name" value="ZPR1_znf"/>
    <property type="match status" value="2"/>
</dbReference>
<dbReference type="InterPro" id="IPR042451">
    <property type="entry name" value="ZPR1_A/B_dom"/>
</dbReference>
<dbReference type="InterPro" id="IPR056180">
    <property type="entry name" value="ZPR1_jr_dom"/>
</dbReference>
<feature type="domain" description="Zinc finger ZPR1-type" evidence="6">
    <location>
        <begin position="259"/>
        <end position="423"/>
    </location>
</feature>
<sequence>MATPADPKQEDMFQSIGDRVNEVSSGGNNVEAEENFTVDEPQIVDNIDSLCMNCHEQGVTRLLLTRIPFFREVVIMSFECSHCNFRNNEITSAGIIQERGCTYTLKVESKEDLDRQIIKSETCTSRFVEVDLEIPAQRGQLTNVEGLLSLVLEDLEQDQPKRKVDDTESYGKIVNFITKGREMVEGKAFPFTVKVDDPAGNSWIEPKPDDGKGKWIRHDYIRTPEQNTALGLTDTSAADAEKFDEDDDIKPDEVHTFPASCPSCVRPCSTHMKLVDIPHFKEVVIMSTVCDACGYKSNEVKTGGAVPSMGRIITLKVEDEEDLARDILKSETCALSCPELNLDLTPGTLGGRFTTLEGLLQQVHDDLHQRIWGDVNDQSSDSVDKDTRDKWEEFFVGLRQAKAGKIKFTCILDDPLAASYVQNLYAPDPDPQLTIVDVARTKEQEDDLGISDMRTENYNEDGSEKVADLPAAV</sequence>
<comment type="caution">
    <text evidence="7">The sequence shown here is derived from an EMBL/GenBank/DDBJ whole genome shotgun (WGS) entry which is preliminary data.</text>
</comment>
<reference evidence="7 8" key="1">
    <citation type="submission" date="2024-02" db="EMBL/GenBank/DDBJ databases">
        <title>Discinaceae phylogenomics.</title>
        <authorList>
            <person name="Dirks A.C."/>
            <person name="James T.Y."/>
        </authorList>
    </citation>
    <scope>NUCLEOTIDE SEQUENCE [LARGE SCALE GENOMIC DNA]</scope>
    <source>
        <strain evidence="7 8">ACD0624</strain>
    </source>
</reference>
<name>A0ABR3GQS8_9PEZI</name>
<accession>A0ABR3GQS8</accession>
<keyword evidence="3 7" id="KW-0863">Zinc-finger</keyword>
<dbReference type="PANTHER" id="PTHR10876:SF0">
    <property type="entry name" value="ZINC FINGER PROTEIN ZPR1"/>
    <property type="match status" value="1"/>
</dbReference>
<organism evidence="7 8">
    <name type="scientific">Discina gigas</name>
    <dbReference type="NCBI Taxonomy" id="1032678"/>
    <lineage>
        <taxon>Eukaryota</taxon>
        <taxon>Fungi</taxon>
        <taxon>Dikarya</taxon>
        <taxon>Ascomycota</taxon>
        <taxon>Pezizomycotina</taxon>
        <taxon>Pezizomycetes</taxon>
        <taxon>Pezizales</taxon>
        <taxon>Discinaceae</taxon>
        <taxon>Discina</taxon>
    </lineage>
</organism>
<dbReference type="Gene3D" id="2.20.25.420">
    <property type="entry name" value="ZPR1, zinc finger domain"/>
    <property type="match status" value="2"/>
</dbReference>
<gene>
    <name evidence="7" type="primary">ZPR1</name>
    <name evidence="7" type="ORF">Q9L58_002783</name>
</gene>
<keyword evidence="4" id="KW-0862">Zinc</keyword>
<feature type="region of interest" description="Disordered" evidence="5">
    <location>
        <begin position="453"/>
        <end position="473"/>
    </location>
</feature>
<dbReference type="GO" id="GO:0008270">
    <property type="term" value="F:zinc ion binding"/>
    <property type="evidence" value="ECO:0007669"/>
    <property type="project" value="UniProtKB-KW"/>
</dbReference>
<dbReference type="InterPro" id="IPR004457">
    <property type="entry name" value="Znf_ZPR1"/>
</dbReference>
<dbReference type="Pfam" id="PF03367">
    <property type="entry name" value="Zn_ribbon_ZPR1"/>
    <property type="match status" value="2"/>
</dbReference>
<dbReference type="Pfam" id="PF22794">
    <property type="entry name" value="jr-ZPR1"/>
    <property type="match status" value="2"/>
</dbReference>
<dbReference type="InterPro" id="IPR042452">
    <property type="entry name" value="ZPR1_Znf1/2"/>
</dbReference>
<evidence type="ECO:0000256" key="1">
    <source>
        <dbReference type="ARBA" id="ARBA00008354"/>
    </source>
</evidence>
<protein>
    <submittedName>
        <fullName evidence="7">Nucleolar zinc-finger protein</fullName>
    </submittedName>
</protein>
<dbReference type="Gene3D" id="2.60.120.1040">
    <property type="entry name" value="ZPR1, A/B domain"/>
    <property type="match status" value="2"/>
</dbReference>
<feature type="domain" description="Zinc finger ZPR1-type" evidence="6">
    <location>
        <begin position="49"/>
        <end position="206"/>
    </location>
</feature>
<evidence type="ECO:0000313" key="7">
    <source>
        <dbReference type="EMBL" id="KAL0638170.1"/>
    </source>
</evidence>
<evidence type="ECO:0000313" key="8">
    <source>
        <dbReference type="Proteomes" id="UP001447188"/>
    </source>
</evidence>
<feature type="compositionally biased region" description="Basic and acidic residues" evidence="5">
    <location>
        <begin position="453"/>
        <end position="467"/>
    </location>
</feature>
<proteinExistence type="inferred from homology"/>
<evidence type="ECO:0000256" key="4">
    <source>
        <dbReference type="ARBA" id="ARBA00022833"/>
    </source>
</evidence>
<dbReference type="SMART" id="SM00709">
    <property type="entry name" value="Zpr1"/>
    <property type="match status" value="2"/>
</dbReference>
<evidence type="ECO:0000256" key="2">
    <source>
        <dbReference type="ARBA" id="ARBA00022723"/>
    </source>
</evidence>
<evidence type="ECO:0000259" key="6">
    <source>
        <dbReference type="SMART" id="SM00709"/>
    </source>
</evidence>